<dbReference type="VEuPathDB" id="VectorBase:AFUN014098"/>
<sequence length="98" mass="10330">MLSYDEKVLESNEASSSSSYSSTVAFPFSISSNEEPYSSSVVHSLVSELLSSTASAFLLNVTVCNLGLSLELAAFLLSPLLALSDLMFANSVLPSLLS</sequence>
<reference evidence="2" key="1">
    <citation type="submission" date="2020-05" db="UniProtKB">
        <authorList>
            <consortium name="EnsemblMetazoa"/>
        </authorList>
    </citation>
    <scope>IDENTIFICATION</scope>
    <source>
        <strain evidence="2">FUMOZ</strain>
    </source>
</reference>
<evidence type="ECO:0000313" key="2">
    <source>
        <dbReference type="EnsemblMetazoa" id="AFUN014098-PA"/>
    </source>
</evidence>
<feature type="region of interest" description="Disordered" evidence="1">
    <location>
        <begin position="1"/>
        <end position="22"/>
    </location>
</feature>
<accession>A0A182S0R9</accession>
<name>A0A182S0R9_ANOFN</name>
<evidence type="ECO:0000256" key="1">
    <source>
        <dbReference type="SAM" id="MobiDB-lite"/>
    </source>
</evidence>
<protein>
    <submittedName>
        <fullName evidence="2">Uncharacterized protein</fullName>
    </submittedName>
</protein>
<dbReference type="EnsemblMetazoa" id="AFUN014098-RA">
    <property type="protein sequence ID" value="AFUN014098-PA"/>
    <property type="gene ID" value="AFUN014098"/>
</dbReference>
<feature type="compositionally biased region" description="Basic and acidic residues" evidence="1">
    <location>
        <begin position="1"/>
        <end position="10"/>
    </location>
</feature>
<dbReference type="AlphaFoldDB" id="A0A182S0R9"/>
<proteinExistence type="predicted"/>
<organism evidence="2">
    <name type="scientific">Anopheles funestus</name>
    <name type="common">African malaria mosquito</name>
    <dbReference type="NCBI Taxonomy" id="62324"/>
    <lineage>
        <taxon>Eukaryota</taxon>
        <taxon>Metazoa</taxon>
        <taxon>Ecdysozoa</taxon>
        <taxon>Arthropoda</taxon>
        <taxon>Hexapoda</taxon>
        <taxon>Insecta</taxon>
        <taxon>Pterygota</taxon>
        <taxon>Neoptera</taxon>
        <taxon>Endopterygota</taxon>
        <taxon>Diptera</taxon>
        <taxon>Nematocera</taxon>
        <taxon>Culicoidea</taxon>
        <taxon>Culicidae</taxon>
        <taxon>Anophelinae</taxon>
        <taxon>Anopheles</taxon>
    </lineage>
</organism>